<dbReference type="AlphaFoldDB" id="A0AAU8RN26"/>
<evidence type="ECO:0000313" key="2">
    <source>
        <dbReference type="EMBL" id="AIZ42123.1"/>
    </source>
</evidence>
<dbReference type="EMBL" id="CP009976">
    <property type="protein sequence ID" value="AIZ42123.1"/>
    <property type="molecule type" value="Genomic_DNA"/>
</dbReference>
<feature type="chain" id="PRO_5043672598" description="Outer membrane protein beta-barrel domain-containing protein" evidence="1">
    <location>
        <begin position="27"/>
        <end position="168"/>
    </location>
</feature>
<feature type="signal peptide" evidence="1">
    <location>
        <begin position="1"/>
        <end position="26"/>
    </location>
</feature>
<keyword evidence="1" id="KW-0732">Signal</keyword>
<evidence type="ECO:0000256" key="1">
    <source>
        <dbReference type="SAM" id="SignalP"/>
    </source>
</evidence>
<sequence>MFPKTTTMIKLLLPFTFALGLINLHAQEEKKPKSLGSFSISSIGYANFANDEQHSSFIMDWKINEKNALMLRGYYDTNAMGDVFKPQLLFRKPIIGKLSIITGAEMIMERNIVGGASSTMNFSAMNGLSYEVQENLLIELMSETIIGKQNFNNNYNSSLIKLGTTLKF</sequence>
<gene>
    <name evidence="2" type="ORF">M666_11305</name>
</gene>
<dbReference type="Proteomes" id="UP000030786">
    <property type="component" value="Chromosome"/>
</dbReference>
<organism evidence="2 3">
    <name type="scientific">Cellulophaga baltica 18</name>
    <dbReference type="NCBI Taxonomy" id="1348584"/>
    <lineage>
        <taxon>Bacteria</taxon>
        <taxon>Pseudomonadati</taxon>
        <taxon>Bacteroidota</taxon>
        <taxon>Flavobacteriia</taxon>
        <taxon>Flavobacteriales</taxon>
        <taxon>Flavobacteriaceae</taxon>
        <taxon>Cellulophaga</taxon>
    </lineage>
</organism>
<name>A0AAU8RN26_9FLAO</name>
<accession>A0AAU8RN26</accession>
<proteinExistence type="predicted"/>
<evidence type="ECO:0000313" key="3">
    <source>
        <dbReference type="Proteomes" id="UP000030786"/>
    </source>
</evidence>
<reference evidence="2 3" key="1">
    <citation type="journal article" date="2014" name="Environ. Microbiol.">
        <title>Contrasting genomic patterns and infection strategies of two co-existing Bacteroidetes podovirus genera.</title>
        <authorList>
            <person name="Holmfeldt K."/>
            <person name="Howard-Varona C."/>
            <person name="Solonenko N."/>
            <person name="Sullivan M.B."/>
        </authorList>
    </citation>
    <scope>NUCLEOTIDE SEQUENCE [LARGE SCALE GENOMIC DNA]</scope>
    <source>
        <strain evidence="2 3">18</strain>
    </source>
</reference>
<protein>
    <recommendedName>
        <fullName evidence="4">Outer membrane protein beta-barrel domain-containing protein</fullName>
    </recommendedName>
</protein>
<evidence type="ECO:0008006" key="4">
    <source>
        <dbReference type="Google" id="ProtNLM"/>
    </source>
</evidence>
<dbReference type="KEGG" id="cbat:M666_11305"/>